<dbReference type="InterPro" id="IPR053174">
    <property type="entry name" value="LpxI"/>
</dbReference>
<dbReference type="Pfam" id="PF06230">
    <property type="entry name" value="LpxI_C"/>
    <property type="match status" value="1"/>
</dbReference>
<feature type="domain" description="LpxI C-terminal" evidence="1">
    <location>
        <begin position="128"/>
        <end position="259"/>
    </location>
</feature>
<comment type="caution">
    <text evidence="3">The sequence shown here is derived from an EMBL/GenBank/DDBJ whole genome shotgun (WGS) entry which is preliminary data.</text>
</comment>
<evidence type="ECO:0000259" key="1">
    <source>
        <dbReference type="Pfam" id="PF06230"/>
    </source>
</evidence>
<evidence type="ECO:0000313" key="3">
    <source>
        <dbReference type="EMBL" id="MWB77328.1"/>
    </source>
</evidence>
<dbReference type="InterPro" id="IPR041255">
    <property type="entry name" value="LpxI_N"/>
</dbReference>
<dbReference type="Gene3D" id="3.40.140.80">
    <property type="match status" value="1"/>
</dbReference>
<sequence>MLGLLAFGGALPVAVARAGAPHVVTFEGVATQLAPTSGAAQRFETLGAVFDELRAAGVDRLVLAGALTRPAFDPARLDAVTADLLPGLMAAMHGGDDGLLRHVIAMFEGQGFAVIGAHEVVPELTATPGLLAGPDPDAATEADMTRALAILAALGPLDVGQGAVVSGGLCLGIETLQGTDAMLRFVAATPAGLKPEGGVLVKAPKPGQDLRVDMPAIGPDTVRAAAGAGLSAIVVAAGQVLLLDRAALLAAAGDAGITLLARAI</sequence>
<feature type="domain" description="LpxI N-terminal" evidence="2">
    <location>
        <begin position="2"/>
        <end position="124"/>
    </location>
</feature>
<dbReference type="Pfam" id="PF17930">
    <property type="entry name" value="LpxI_N"/>
    <property type="match status" value="1"/>
</dbReference>
<dbReference type="PANTHER" id="PTHR39962:SF1">
    <property type="entry name" value="LPXI FAMILY PROTEIN"/>
    <property type="match status" value="1"/>
</dbReference>
<evidence type="ECO:0000313" key="4">
    <source>
        <dbReference type="Proteomes" id="UP000443843"/>
    </source>
</evidence>
<dbReference type="PANTHER" id="PTHR39962">
    <property type="entry name" value="BLL4848 PROTEIN"/>
    <property type="match status" value="1"/>
</dbReference>
<dbReference type="Gene3D" id="3.40.50.20">
    <property type="match status" value="1"/>
</dbReference>
<organism evidence="3 4">
    <name type="scientific">Pseudooceanicola pacificus</name>
    <dbReference type="NCBI Taxonomy" id="2676438"/>
    <lineage>
        <taxon>Bacteria</taxon>
        <taxon>Pseudomonadati</taxon>
        <taxon>Pseudomonadota</taxon>
        <taxon>Alphaproteobacteria</taxon>
        <taxon>Rhodobacterales</taxon>
        <taxon>Paracoccaceae</taxon>
        <taxon>Pseudooceanicola</taxon>
    </lineage>
</organism>
<gene>
    <name evidence="3" type="ORF">GLS40_04760</name>
</gene>
<dbReference type="EMBL" id="WNXQ01000002">
    <property type="protein sequence ID" value="MWB77328.1"/>
    <property type="molecule type" value="Genomic_DNA"/>
</dbReference>
<dbReference type="InterPro" id="IPR043167">
    <property type="entry name" value="LpxI_C_sf"/>
</dbReference>
<reference evidence="3 4" key="1">
    <citation type="submission" date="2019-11" db="EMBL/GenBank/DDBJ databases">
        <title>Pseudooceanicola pacifica sp. nov., isolated from deep-sea sediment of the Pacific Ocean.</title>
        <authorList>
            <person name="Lyu L."/>
        </authorList>
    </citation>
    <scope>NUCLEOTIDE SEQUENCE [LARGE SCALE GENOMIC DNA]</scope>
    <source>
        <strain evidence="3 4">216_PA32_1</strain>
    </source>
</reference>
<dbReference type="Proteomes" id="UP000443843">
    <property type="component" value="Unassembled WGS sequence"/>
</dbReference>
<evidence type="ECO:0000259" key="2">
    <source>
        <dbReference type="Pfam" id="PF17930"/>
    </source>
</evidence>
<name>A0A844W9T8_9RHOB</name>
<keyword evidence="4" id="KW-1185">Reference proteome</keyword>
<protein>
    <submittedName>
        <fullName evidence="3">DUF1009 domain-containing protein</fullName>
    </submittedName>
</protein>
<dbReference type="InterPro" id="IPR010415">
    <property type="entry name" value="LpxI_C"/>
</dbReference>
<accession>A0A844W9T8</accession>
<dbReference type="AlphaFoldDB" id="A0A844W9T8"/>
<dbReference type="RefSeq" id="WP_160381588.1">
    <property type="nucleotide sequence ID" value="NZ_WNXQ01000002.1"/>
</dbReference>
<proteinExistence type="predicted"/>